<sequence>MKTLIPDSLFLVNNDEDVHELIKQMYIKFKVDMVSPKTILCSYPSVIMATVSKEYQSPTTLIIRVVPISEILT</sequence>
<keyword evidence="2" id="KW-1185">Reference proteome</keyword>
<organism evidence="1 2">
    <name type="scientific">Pseudomonas phage vB_PaeM_PS119XW</name>
    <dbReference type="NCBI Taxonomy" id="2601632"/>
    <lineage>
        <taxon>Viruses</taxon>
        <taxon>Duplodnaviria</taxon>
        <taxon>Heunggongvirae</taxon>
        <taxon>Uroviricota</taxon>
        <taxon>Caudoviricetes</taxon>
        <taxon>Chimalliviridae</taxon>
        <taxon>Pawinskivirus</taxon>
        <taxon>Pawinskivirus PS119XW</taxon>
    </lineage>
</organism>
<protein>
    <submittedName>
        <fullName evidence="1">Uncharacterized protein</fullName>
    </submittedName>
</protein>
<accession>A0A5C1K8T2</accession>
<dbReference type="RefSeq" id="YP_010660765.1">
    <property type="nucleotide sequence ID" value="NC_070882.1"/>
</dbReference>
<dbReference type="Proteomes" id="UP000322144">
    <property type="component" value="Segment"/>
</dbReference>
<dbReference type="KEGG" id="vg:77936775"/>
<reference evidence="1 2" key="1">
    <citation type="submission" date="2019-06" db="EMBL/GenBank/DDBJ databases">
        <title>A distant relative of Phikzvirus genus phages from a therapeutic phage collection.</title>
        <authorList>
            <person name="Hejnowicz M.S."/>
            <person name="Dabrowski K."/>
            <person name="Gawor J."/>
            <person name="Weber-Dabrowska B."/>
            <person name="Gromadka R."/>
            <person name="Lobocka M.B."/>
        </authorList>
    </citation>
    <scope>NUCLEOTIDE SEQUENCE [LARGE SCALE GENOMIC DNA]</scope>
</reference>
<name>A0A5C1K8T2_9CAUD</name>
<dbReference type="EMBL" id="MN103543">
    <property type="protein sequence ID" value="QEM41754.1"/>
    <property type="molecule type" value="Genomic_DNA"/>
</dbReference>
<evidence type="ECO:0000313" key="1">
    <source>
        <dbReference type="EMBL" id="QEM41754.1"/>
    </source>
</evidence>
<proteinExistence type="predicted"/>
<dbReference type="GeneID" id="77936775"/>
<evidence type="ECO:0000313" key="2">
    <source>
        <dbReference type="Proteomes" id="UP000322144"/>
    </source>
</evidence>